<reference evidence="1" key="2">
    <citation type="journal article" date="2022" name="New Phytol.">
        <title>Evolutionary transition to the ectomycorrhizal habit in the genomes of a hyperdiverse lineage of mushroom-forming fungi.</title>
        <authorList>
            <person name="Looney B."/>
            <person name="Miyauchi S."/>
            <person name="Morin E."/>
            <person name="Drula E."/>
            <person name="Courty P.E."/>
            <person name="Kohler A."/>
            <person name="Kuo A."/>
            <person name="LaButti K."/>
            <person name="Pangilinan J."/>
            <person name="Lipzen A."/>
            <person name="Riley R."/>
            <person name="Andreopoulos W."/>
            <person name="He G."/>
            <person name="Johnson J."/>
            <person name="Nolan M."/>
            <person name="Tritt A."/>
            <person name="Barry K.W."/>
            <person name="Grigoriev I.V."/>
            <person name="Nagy L.G."/>
            <person name="Hibbett D."/>
            <person name="Henrissat B."/>
            <person name="Matheny P.B."/>
            <person name="Labbe J."/>
            <person name="Martin F.M."/>
        </authorList>
    </citation>
    <scope>NUCLEOTIDE SEQUENCE</scope>
    <source>
        <strain evidence="1">HHB10654</strain>
    </source>
</reference>
<reference evidence="1" key="1">
    <citation type="submission" date="2021-03" db="EMBL/GenBank/DDBJ databases">
        <authorList>
            <consortium name="DOE Joint Genome Institute"/>
            <person name="Ahrendt S."/>
            <person name="Looney B.P."/>
            <person name="Miyauchi S."/>
            <person name="Morin E."/>
            <person name="Drula E."/>
            <person name="Courty P.E."/>
            <person name="Chicoki N."/>
            <person name="Fauchery L."/>
            <person name="Kohler A."/>
            <person name="Kuo A."/>
            <person name="Labutti K."/>
            <person name="Pangilinan J."/>
            <person name="Lipzen A."/>
            <person name="Riley R."/>
            <person name="Andreopoulos W."/>
            <person name="He G."/>
            <person name="Johnson J."/>
            <person name="Barry K.W."/>
            <person name="Grigoriev I.V."/>
            <person name="Nagy L."/>
            <person name="Hibbett D."/>
            <person name="Henrissat B."/>
            <person name="Matheny P.B."/>
            <person name="Labbe J."/>
            <person name="Martin F."/>
        </authorList>
    </citation>
    <scope>NUCLEOTIDE SEQUENCE</scope>
    <source>
        <strain evidence="1">HHB10654</strain>
    </source>
</reference>
<organism evidence="1 2">
    <name type="scientific">Artomyces pyxidatus</name>
    <dbReference type="NCBI Taxonomy" id="48021"/>
    <lineage>
        <taxon>Eukaryota</taxon>
        <taxon>Fungi</taxon>
        <taxon>Dikarya</taxon>
        <taxon>Basidiomycota</taxon>
        <taxon>Agaricomycotina</taxon>
        <taxon>Agaricomycetes</taxon>
        <taxon>Russulales</taxon>
        <taxon>Auriscalpiaceae</taxon>
        <taxon>Artomyces</taxon>
    </lineage>
</organism>
<proteinExistence type="predicted"/>
<evidence type="ECO:0000313" key="1">
    <source>
        <dbReference type="EMBL" id="KAI0063153.1"/>
    </source>
</evidence>
<comment type="caution">
    <text evidence="1">The sequence shown here is derived from an EMBL/GenBank/DDBJ whole genome shotgun (WGS) entry which is preliminary data.</text>
</comment>
<dbReference type="Proteomes" id="UP000814140">
    <property type="component" value="Unassembled WGS sequence"/>
</dbReference>
<name>A0ACB8T3Q3_9AGAM</name>
<accession>A0ACB8T3Q3</accession>
<protein>
    <submittedName>
        <fullName evidence="1">Uncharacterized protein</fullName>
    </submittedName>
</protein>
<gene>
    <name evidence="1" type="ORF">BV25DRAFT_1915477</name>
</gene>
<sequence length="156" mass="17046">MDPAQRPPVAGAGNPVDLYIAHPFNTDNAYQQGLSGIISTGAMQGLSERAREELLRKTRVYYFNQTTGNTITEDQAKEAEEASARGATDENTEALHDNASDRGEEPRLLSFAELQALIEQGATDKIPNNKHIPDVLSEDPPSQSTAAPRKKPWESK</sequence>
<keyword evidence="2" id="KW-1185">Reference proteome</keyword>
<evidence type="ECO:0000313" key="2">
    <source>
        <dbReference type="Proteomes" id="UP000814140"/>
    </source>
</evidence>
<dbReference type="EMBL" id="MU277204">
    <property type="protein sequence ID" value="KAI0063153.1"/>
    <property type="molecule type" value="Genomic_DNA"/>
</dbReference>